<feature type="domain" description="Small ribosomal subunit protein uS15 N-terminal" evidence="6">
    <location>
        <begin position="1"/>
        <end position="42"/>
    </location>
</feature>
<dbReference type="GO" id="GO:0070181">
    <property type="term" value="F:small ribosomal subunit rRNA binding"/>
    <property type="evidence" value="ECO:0007669"/>
    <property type="project" value="TreeGrafter"/>
</dbReference>
<comment type="similarity">
    <text evidence="1 4 5">Belongs to the universal ribosomal protein uS15 family.</text>
</comment>
<dbReference type="OrthoDB" id="6533at2157"/>
<evidence type="ECO:0000259" key="6">
    <source>
        <dbReference type="SMART" id="SM01386"/>
    </source>
</evidence>
<accession>A0A2A2H5Z1</accession>
<dbReference type="InterPro" id="IPR000589">
    <property type="entry name" value="Ribosomal_uS15"/>
</dbReference>
<dbReference type="PANTHER" id="PTHR11885:SF6">
    <property type="entry name" value="SMALL RIBOSOMAL SUBUNIT PROTEIN US15"/>
    <property type="match status" value="1"/>
</dbReference>
<dbReference type="Gene3D" id="1.10.287.10">
    <property type="entry name" value="S15/NS1, RNA-binding"/>
    <property type="match status" value="1"/>
</dbReference>
<dbReference type="InterPro" id="IPR023029">
    <property type="entry name" value="Ribosomal_uS15_arc_euk"/>
</dbReference>
<keyword evidence="3 4" id="KW-0687">Ribonucleoprotein</keyword>
<dbReference type="SMART" id="SM01386">
    <property type="entry name" value="Ribosomal_S13_N"/>
    <property type="match status" value="1"/>
</dbReference>
<gene>
    <name evidence="4" type="primary">rps15</name>
    <name evidence="7" type="ORF">ASJ80_10590</name>
</gene>
<dbReference type="NCBIfam" id="NF006331">
    <property type="entry name" value="PRK08561.1"/>
    <property type="match status" value="1"/>
</dbReference>
<name>A0A2A2H5Z1_METBR</name>
<evidence type="ECO:0000256" key="2">
    <source>
        <dbReference type="ARBA" id="ARBA00022980"/>
    </source>
</evidence>
<reference evidence="7 8" key="1">
    <citation type="journal article" date="2017" name="BMC Genomics">
        <title>Genomic analysis of methanogenic archaea reveals a shift towards energy conservation.</title>
        <authorList>
            <person name="Gilmore S.P."/>
            <person name="Henske J.K."/>
            <person name="Sexton J.A."/>
            <person name="Solomon K.V."/>
            <person name="Seppala S."/>
            <person name="Yoo J.I."/>
            <person name="Huyett L.M."/>
            <person name="Pressman A."/>
            <person name="Cogan J.Z."/>
            <person name="Kivenson V."/>
            <person name="Peng X."/>
            <person name="Tan Y."/>
            <person name="Valentine D.L."/>
            <person name="O'Malley M.A."/>
        </authorList>
    </citation>
    <scope>NUCLEOTIDE SEQUENCE [LARGE SCALE GENOMIC DNA]</scope>
    <source>
        <strain evidence="7 8">M.o.H.</strain>
    </source>
</reference>
<dbReference type="PANTHER" id="PTHR11885">
    <property type="entry name" value="RIBOSOMAL PROTEIN S15P/S13E"/>
    <property type="match status" value="1"/>
</dbReference>
<evidence type="ECO:0000313" key="8">
    <source>
        <dbReference type="Proteomes" id="UP000217784"/>
    </source>
</evidence>
<dbReference type="InterPro" id="IPR009068">
    <property type="entry name" value="uS15_NS1_RNA-bd_sf"/>
</dbReference>
<sequence>MAIKPEWVEYSTEEIEELILKLTKEGNSTSKIGIILRDQYGIPDVKLITGQKITKILEKHGQGLEYPEDLMNLIRRAVNIREHLEENPKDLHTRRGLRIIESKIRRLVRYYTNEGVLPEGWRYDPRSAALLVK</sequence>
<dbReference type="HAMAP" id="MF_01343_A">
    <property type="entry name" value="Ribosomal_uS15_A"/>
    <property type="match status" value="1"/>
</dbReference>
<dbReference type="RefSeq" id="WP_069582114.1">
    <property type="nucleotide sequence ID" value="NZ_LMVM01000012.1"/>
</dbReference>
<comment type="caution">
    <text evidence="7">The sequence shown here is derived from an EMBL/GenBank/DDBJ whole genome shotgun (WGS) entry which is preliminary data.</text>
</comment>
<comment type="subunit">
    <text evidence="4">Part of the 30S ribosomal subunit.</text>
</comment>
<keyword evidence="2 4" id="KW-0689">Ribosomal protein</keyword>
<protein>
    <recommendedName>
        <fullName evidence="4">Small ribosomal subunit protein uS15</fullName>
    </recommendedName>
</protein>
<dbReference type="InterPro" id="IPR012606">
    <property type="entry name" value="Ribosomal_uS15_N"/>
</dbReference>
<dbReference type="Pfam" id="PF08069">
    <property type="entry name" value="Ribosomal_S13_N"/>
    <property type="match status" value="1"/>
</dbReference>
<dbReference type="PROSITE" id="PS00362">
    <property type="entry name" value="RIBOSOMAL_S15"/>
    <property type="match status" value="1"/>
</dbReference>
<dbReference type="SMART" id="SM01387">
    <property type="entry name" value="Ribosomal_S15"/>
    <property type="match status" value="1"/>
</dbReference>
<dbReference type="GO" id="GO:0022627">
    <property type="term" value="C:cytosolic small ribosomal subunit"/>
    <property type="evidence" value="ECO:0007669"/>
    <property type="project" value="TreeGrafter"/>
</dbReference>
<dbReference type="CDD" id="cd00353">
    <property type="entry name" value="Ribosomal_S15p_S13e"/>
    <property type="match status" value="1"/>
</dbReference>
<dbReference type="GO" id="GO:0003735">
    <property type="term" value="F:structural constituent of ribosome"/>
    <property type="evidence" value="ECO:0007669"/>
    <property type="project" value="InterPro"/>
</dbReference>
<dbReference type="Pfam" id="PF00312">
    <property type="entry name" value="Ribosomal_S15"/>
    <property type="match status" value="1"/>
</dbReference>
<evidence type="ECO:0000256" key="3">
    <source>
        <dbReference type="ARBA" id="ARBA00023274"/>
    </source>
</evidence>
<evidence type="ECO:0000256" key="5">
    <source>
        <dbReference type="RuleBase" id="RU003919"/>
    </source>
</evidence>
<dbReference type="GO" id="GO:0006412">
    <property type="term" value="P:translation"/>
    <property type="evidence" value="ECO:0007669"/>
    <property type="project" value="UniProtKB-UniRule"/>
</dbReference>
<dbReference type="AlphaFoldDB" id="A0A2A2H5Z1"/>
<dbReference type="Gene3D" id="4.10.860.130">
    <property type="match status" value="1"/>
</dbReference>
<dbReference type="EMBL" id="LMVM01000012">
    <property type="protein sequence ID" value="PAV04755.1"/>
    <property type="molecule type" value="Genomic_DNA"/>
</dbReference>
<dbReference type="SUPFAM" id="SSF47060">
    <property type="entry name" value="S15/NS1 RNA-binding domain"/>
    <property type="match status" value="1"/>
</dbReference>
<evidence type="ECO:0000313" key="7">
    <source>
        <dbReference type="EMBL" id="PAV04755.1"/>
    </source>
</evidence>
<organism evidence="7 8">
    <name type="scientific">Methanobacterium bryantii</name>
    <dbReference type="NCBI Taxonomy" id="2161"/>
    <lineage>
        <taxon>Archaea</taxon>
        <taxon>Methanobacteriati</taxon>
        <taxon>Methanobacteriota</taxon>
        <taxon>Methanomada group</taxon>
        <taxon>Methanobacteria</taxon>
        <taxon>Methanobacteriales</taxon>
        <taxon>Methanobacteriaceae</taxon>
        <taxon>Methanobacterium</taxon>
    </lineage>
</organism>
<keyword evidence="8" id="KW-1185">Reference proteome</keyword>
<proteinExistence type="inferred from homology"/>
<evidence type="ECO:0000256" key="4">
    <source>
        <dbReference type="HAMAP-Rule" id="MF_01343"/>
    </source>
</evidence>
<evidence type="ECO:0000256" key="1">
    <source>
        <dbReference type="ARBA" id="ARBA00008434"/>
    </source>
</evidence>
<dbReference type="Proteomes" id="UP000217784">
    <property type="component" value="Unassembled WGS sequence"/>
</dbReference>
<dbReference type="FunFam" id="1.10.287.10:FF:000003">
    <property type="entry name" value="40S ribosomal protein S13"/>
    <property type="match status" value="1"/>
</dbReference>